<gene>
    <name evidence="3" type="ORF">SLS60_002236</name>
</gene>
<feature type="transmembrane region" description="Helical" evidence="2">
    <location>
        <begin position="107"/>
        <end position="125"/>
    </location>
</feature>
<feature type="region of interest" description="Disordered" evidence="1">
    <location>
        <begin position="227"/>
        <end position="290"/>
    </location>
</feature>
<organism evidence="3 4">
    <name type="scientific">Paraconiothyrium brasiliense</name>
    <dbReference type="NCBI Taxonomy" id="300254"/>
    <lineage>
        <taxon>Eukaryota</taxon>
        <taxon>Fungi</taxon>
        <taxon>Dikarya</taxon>
        <taxon>Ascomycota</taxon>
        <taxon>Pezizomycotina</taxon>
        <taxon>Dothideomycetes</taxon>
        <taxon>Pleosporomycetidae</taxon>
        <taxon>Pleosporales</taxon>
        <taxon>Massarineae</taxon>
        <taxon>Didymosphaeriaceae</taxon>
        <taxon>Paraconiothyrium</taxon>
    </lineage>
</organism>
<feature type="transmembrane region" description="Helical" evidence="2">
    <location>
        <begin position="21"/>
        <end position="41"/>
    </location>
</feature>
<keyword evidence="2" id="KW-0472">Membrane</keyword>
<feature type="compositionally biased region" description="Polar residues" evidence="1">
    <location>
        <begin position="178"/>
        <end position="189"/>
    </location>
</feature>
<protein>
    <recommendedName>
        <fullName evidence="5">Sodium/calcium exchanger membrane region domain-containing protein</fullName>
    </recommendedName>
</protein>
<dbReference type="Proteomes" id="UP001521785">
    <property type="component" value="Unassembled WGS sequence"/>
</dbReference>
<sequence length="290" mass="32774">MIIAHLLHVFASVRWFKNTGYIIIVVTGMIYALYTCTTSIACSPKPEDDLNSYVNGFAARTCSGPGAANMVIGILMALFNSFADFYLLVATFVLSPSMKVTDKERRVIYLMHTVGVIILGLVYRIKAYQHVDLTGYQIPIIVAFFYQIYRHYTYVELNERTTIGTPSTTRYNSTLSYYKSPSRTQTSTPVPDPKTSWRKTHMSVEELPFRKTSVDFYRKSPLTFQGARDSRMKRLPPTPLPMASRNNSVAEDVEGGAKRPKTPKSPKTPKTPKTPNSVRSMRLPILFERG</sequence>
<name>A0ABR3S1R4_9PLEO</name>
<comment type="caution">
    <text evidence="3">The sequence shown here is derived from an EMBL/GenBank/DDBJ whole genome shotgun (WGS) entry which is preliminary data.</text>
</comment>
<evidence type="ECO:0000313" key="4">
    <source>
        <dbReference type="Proteomes" id="UP001521785"/>
    </source>
</evidence>
<feature type="transmembrane region" description="Helical" evidence="2">
    <location>
        <begin position="131"/>
        <end position="149"/>
    </location>
</feature>
<dbReference type="EMBL" id="JAKJXO020000002">
    <property type="protein sequence ID" value="KAL1610567.1"/>
    <property type="molecule type" value="Genomic_DNA"/>
</dbReference>
<reference evidence="3 4" key="1">
    <citation type="submission" date="2024-02" db="EMBL/GenBank/DDBJ databases">
        <title>De novo assembly and annotation of 12 fungi associated with fruit tree decline syndrome in Ontario, Canada.</title>
        <authorList>
            <person name="Sulman M."/>
            <person name="Ellouze W."/>
            <person name="Ilyukhin E."/>
        </authorList>
    </citation>
    <scope>NUCLEOTIDE SEQUENCE [LARGE SCALE GENOMIC DNA]</scope>
    <source>
        <strain evidence="3 4">M42-189</strain>
    </source>
</reference>
<proteinExistence type="predicted"/>
<keyword evidence="2" id="KW-1133">Transmembrane helix</keyword>
<evidence type="ECO:0008006" key="5">
    <source>
        <dbReference type="Google" id="ProtNLM"/>
    </source>
</evidence>
<feature type="region of interest" description="Disordered" evidence="1">
    <location>
        <begin position="178"/>
        <end position="197"/>
    </location>
</feature>
<keyword evidence="4" id="KW-1185">Reference proteome</keyword>
<evidence type="ECO:0000256" key="1">
    <source>
        <dbReference type="SAM" id="MobiDB-lite"/>
    </source>
</evidence>
<feature type="transmembrane region" description="Helical" evidence="2">
    <location>
        <begin position="70"/>
        <end position="95"/>
    </location>
</feature>
<evidence type="ECO:0000256" key="2">
    <source>
        <dbReference type="SAM" id="Phobius"/>
    </source>
</evidence>
<keyword evidence="2" id="KW-0812">Transmembrane</keyword>
<accession>A0ABR3S1R4</accession>
<evidence type="ECO:0000313" key="3">
    <source>
        <dbReference type="EMBL" id="KAL1610567.1"/>
    </source>
</evidence>